<evidence type="ECO:0000256" key="1">
    <source>
        <dbReference type="ARBA" id="ARBA00004192"/>
    </source>
</evidence>
<evidence type="ECO:0000256" key="10">
    <source>
        <dbReference type="ARBA" id="ARBA00022840"/>
    </source>
</evidence>
<evidence type="ECO:0000256" key="7">
    <source>
        <dbReference type="ARBA" id="ARBA00022691"/>
    </source>
</evidence>
<feature type="non-terminal residue" evidence="24">
    <location>
        <position position="1"/>
    </location>
</feature>
<evidence type="ECO:0000256" key="9">
    <source>
        <dbReference type="ARBA" id="ARBA00022741"/>
    </source>
</evidence>
<evidence type="ECO:0000256" key="21">
    <source>
        <dbReference type="ARBA" id="ARBA00047370"/>
    </source>
</evidence>
<evidence type="ECO:0000256" key="5">
    <source>
        <dbReference type="ARBA" id="ARBA00022664"/>
    </source>
</evidence>
<proteinExistence type="predicted"/>
<comment type="subcellular location">
    <subcellularLocation>
        <location evidence="1">Host cytoplasm</location>
    </subcellularLocation>
    <subcellularLocation>
        <location evidence="2">Virion</location>
    </subcellularLocation>
</comment>
<keyword evidence="12" id="KW-0693">Viral RNA replication</keyword>
<evidence type="ECO:0000256" key="2">
    <source>
        <dbReference type="ARBA" id="ARBA00004328"/>
    </source>
</evidence>
<dbReference type="GO" id="GO:0044423">
    <property type="term" value="C:virion component"/>
    <property type="evidence" value="ECO:0007669"/>
    <property type="project" value="UniProtKB-KW"/>
</dbReference>
<gene>
    <name evidence="24" type="primary">L</name>
</gene>
<evidence type="ECO:0000256" key="16">
    <source>
        <dbReference type="ARBA" id="ARBA00024494"/>
    </source>
</evidence>
<keyword evidence="7" id="KW-0949">S-adenosyl-L-methionine</keyword>
<comment type="catalytic activity">
    <reaction evidence="22">
        <text>GTP + H2O = GDP + phosphate + H(+)</text>
        <dbReference type="Rhea" id="RHEA:19669"/>
        <dbReference type="ChEBI" id="CHEBI:15377"/>
        <dbReference type="ChEBI" id="CHEBI:15378"/>
        <dbReference type="ChEBI" id="CHEBI:37565"/>
        <dbReference type="ChEBI" id="CHEBI:43474"/>
        <dbReference type="ChEBI" id="CHEBI:58189"/>
    </reaction>
</comment>
<evidence type="ECO:0000256" key="3">
    <source>
        <dbReference type="ARBA" id="ARBA00012494"/>
    </source>
</evidence>
<feature type="domain" description="RdRp catalytic" evidence="23">
    <location>
        <begin position="237"/>
        <end position="423"/>
    </location>
</feature>
<reference evidence="24 25" key="1">
    <citation type="journal article" date="2011" name="Biol. Lett.">
        <title>Host-switching by a vertically transmitted rhabdovirus in Drosophila.</title>
        <authorList>
            <person name="Longdon B."/>
            <person name="Wilfert L."/>
            <person name="Osei-Poku J."/>
            <person name="Cagney H."/>
            <person name="Obbard D.J."/>
            <person name="Jiggins F.M."/>
        </authorList>
    </citation>
    <scope>NUCLEOTIDE SEQUENCE [LARGE SCALE GENOMIC DNA]</scope>
    <source>
        <strain evidence="24">CA_1</strain>
    </source>
</reference>
<evidence type="ECO:0000256" key="14">
    <source>
        <dbReference type="ARBA" id="ARBA00023200"/>
    </source>
</evidence>
<keyword evidence="6" id="KW-0808">Transferase</keyword>
<keyword evidence="10" id="KW-0067">ATP-binding</keyword>
<dbReference type="Pfam" id="PF00946">
    <property type="entry name" value="Mononeg_RNA_pol"/>
    <property type="match status" value="1"/>
</dbReference>
<dbReference type="InterPro" id="IPR026890">
    <property type="entry name" value="Mononeg_mRNAcap"/>
</dbReference>
<protein>
    <recommendedName>
        <fullName evidence="3">RNA-directed RNA polymerase</fullName>
        <ecNumber evidence="3">2.7.7.48</ecNumber>
    </recommendedName>
    <alternativeName>
        <fullName evidence="19">Replicase</fullName>
    </alternativeName>
    <alternativeName>
        <fullName evidence="18">Transcriptase</fullName>
    </alternativeName>
</protein>
<comment type="catalytic activity">
    <reaction evidence="16">
        <text>a 5'-end triphospho-adenylyl-adenylyl-cytidylyl-adenosine in mRNA + GDP + H(+) = a 5'-end (5'-triphosphoguanosine)-adenylyl-adenylyl-cytidylyl-adenosine in mRNA + diphosphate</text>
        <dbReference type="Rhea" id="RHEA:65436"/>
        <dbReference type="Rhea" id="RHEA-COMP:16797"/>
        <dbReference type="Rhea" id="RHEA-COMP:16799"/>
        <dbReference type="ChEBI" id="CHEBI:15378"/>
        <dbReference type="ChEBI" id="CHEBI:33019"/>
        <dbReference type="ChEBI" id="CHEBI:58189"/>
        <dbReference type="ChEBI" id="CHEBI:156484"/>
        <dbReference type="ChEBI" id="CHEBI:156503"/>
        <dbReference type="EC" id="2.7.7.88"/>
    </reaction>
</comment>
<name>F2YLA9_9RHAB</name>
<evidence type="ECO:0000256" key="15">
    <source>
        <dbReference type="ARBA" id="ARBA00023268"/>
    </source>
</evidence>
<dbReference type="EC" id="2.7.7.48" evidence="3"/>
<keyword evidence="8" id="KW-0548">Nucleotidyltransferase</keyword>
<dbReference type="InterPro" id="IPR014023">
    <property type="entry name" value="Mononeg_RNA_pol_cat"/>
</dbReference>
<evidence type="ECO:0000256" key="11">
    <source>
        <dbReference type="ARBA" id="ARBA00022844"/>
    </source>
</evidence>
<evidence type="ECO:0000313" key="24">
    <source>
        <dbReference type="EMBL" id="AEA49879.1"/>
    </source>
</evidence>
<dbReference type="KEGG" id="vg:40524782"/>
<keyword evidence="9" id="KW-0547">Nucleotide-binding</keyword>
<feature type="non-terminal residue" evidence="24">
    <location>
        <position position="950"/>
    </location>
</feature>
<dbReference type="RefSeq" id="YP_009664711.1">
    <property type="nucleotide sequence ID" value="NC_043066.1"/>
</dbReference>
<evidence type="ECO:0000256" key="6">
    <source>
        <dbReference type="ARBA" id="ARBA00022679"/>
    </source>
</evidence>
<evidence type="ECO:0000256" key="4">
    <source>
        <dbReference type="ARBA" id="ARBA00022484"/>
    </source>
</evidence>
<sequence>FIDYLEGLRKLHQQVTCPKHIDKDYAETLASDLAYMVLRSQFKSKNRWMVDPNLMSDKDILKRFVEENIWPTPVIIEEYGHKWHLLPLIQCFEVPDMIEPSLIYADKSHSMKRSEIRSHILARPGTPIPSKKVLNTLLNKESTNWPEFLRKVNENGLDEDDLVIGLKEKEREIKIYGRFFSLMSWELREYFVVTEYLIKKYYVPLFYGLTMADNLTTVMRKMMESSNGQGLNDYSQISIANHIDYEKWNNHQRKDSTFPVFKVMGQFLGYPMLIARTHELFEKSFIYHSGRGDLLKVEGNTIVNNSDAMTCWNGQAGGLEGLRQKGWSILNLLVIRRESASRNTQVKCLAQGDNQVICTQYKMQKYRTDDELRSNIQRIVDNNDRILEKIEEGTKKLGLIINQDETMRSADYLNYGKIPVFRGNVMNLENKKWSRVNCVTNDQIPTLANVMSSVSTNALTVAHFSDSPINVMYHFNFLGNFVRILLERHNPALRGSVQQFLKTKKNALNSRNYKIATLYLDPSLGGVCGTALTRFLIRQFPDPVTESLTFLKMVYQGTSDPGLKALMSTMGHPAIKVSDMTDYNKLIEDPLSLNIPRGVSSMTMIKDKIKENLISYGPSIKNEMVRDAVNHMSEEEAGFKDFLTSIRPVFGRFISEYMSATFMGITNNLVGLFQNSRTIRNVFSKKLSRELDHIIIKGEQISYLTVLRFDPDSCTDNMWKCSASHADDLRNTSWGTKIVGATIPHPAEMVSRVYRNNGDCPACASDGEDRLYISLVIPDGLKDFWSSRGPYPAYLGSKTSETTSLLQPWERECNVDFMKRPANLRKVIGWMVDPDSTIAESIYQNLLAMTGEEWDRVVTGFKRTGSALHRFSCSRQSSGGFTAQSPVKLTRMVTTTSTLQDIGSTNYDFMFQSCILYCQITAGEKHHDDGTPGFYHFHIGCKNCLRQIEE</sequence>
<organism evidence="24 25">
    <name type="scientific">Muscina stabulans sigmavirus</name>
    <dbReference type="NCBI Taxonomy" id="1002362"/>
    <lineage>
        <taxon>Viruses</taxon>
        <taxon>Riboviria</taxon>
        <taxon>Orthornavirae</taxon>
        <taxon>Negarnaviricota</taxon>
        <taxon>Haploviricotina</taxon>
        <taxon>Monjiviricetes</taxon>
        <taxon>Mononegavirales</taxon>
        <taxon>Rhabdoviridae</taxon>
        <taxon>Alpharhabdovirinae</taxon>
        <taxon>Sigmavirus</taxon>
        <taxon>Sigmavirus muscina</taxon>
    </lineage>
</organism>
<evidence type="ECO:0000256" key="19">
    <source>
        <dbReference type="ARBA" id="ARBA00031012"/>
    </source>
</evidence>
<comment type="catalytic activity">
    <reaction evidence="17">
        <text>a 5'-end (5'-triphosphoguanosine)-(2'-O-methyladenylyl)-adenylyl-cytidylyl-adenosine in mRNA + S-adenosyl-L-methionine = a 5'-end (N(7)-methyl 5'-triphosphoguanosine)-(2'-O-methyladenylyl)-adenylyl-cytidylyl-adenosine in mRNA + S-adenosyl-L-homocysteine</text>
        <dbReference type="Rhea" id="RHEA:65440"/>
        <dbReference type="Rhea" id="RHEA-COMP:16798"/>
        <dbReference type="Rhea" id="RHEA-COMP:16801"/>
        <dbReference type="ChEBI" id="CHEBI:57856"/>
        <dbReference type="ChEBI" id="CHEBI:59789"/>
        <dbReference type="ChEBI" id="CHEBI:156482"/>
        <dbReference type="ChEBI" id="CHEBI:156483"/>
    </reaction>
</comment>
<evidence type="ECO:0000256" key="12">
    <source>
        <dbReference type="ARBA" id="ARBA00022953"/>
    </source>
</evidence>
<dbReference type="GO" id="GO:0003968">
    <property type="term" value="F:RNA-directed RNA polymerase activity"/>
    <property type="evidence" value="ECO:0007669"/>
    <property type="project" value="UniProtKB-KW"/>
</dbReference>
<keyword evidence="5" id="KW-0507">mRNA processing</keyword>
<keyword evidence="4 24" id="KW-0696">RNA-directed RNA polymerase</keyword>
<keyword evidence="13" id="KW-0506">mRNA capping</keyword>
<evidence type="ECO:0000259" key="23">
    <source>
        <dbReference type="PROSITE" id="PS50526"/>
    </source>
</evidence>
<evidence type="ECO:0000256" key="8">
    <source>
        <dbReference type="ARBA" id="ARBA00022695"/>
    </source>
</evidence>
<keyword evidence="14" id="KW-1035">Host cytoplasm</keyword>
<dbReference type="GO" id="GO:0005524">
    <property type="term" value="F:ATP binding"/>
    <property type="evidence" value="ECO:0007669"/>
    <property type="project" value="UniProtKB-KW"/>
</dbReference>
<evidence type="ECO:0000256" key="17">
    <source>
        <dbReference type="ARBA" id="ARBA00024499"/>
    </source>
</evidence>
<dbReference type="GO" id="GO:0004482">
    <property type="term" value="F:mRNA 5'-cap (guanine-N7-)-methyltransferase activity"/>
    <property type="evidence" value="ECO:0007669"/>
    <property type="project" value="InterPro"/>
</dbReference>
<dbReference type="Pfam" id="PF14318">
    <property type="entry name" value="Mononeg_mRNAcap"/>
    <property type="match status" value="1"/>
</dbReference>
<evidence type="ECO:0000256" key="22">
    <source>
        <dbReference type="ARBA" id="ARBA00048548"/>
    </source>
</evidence>
<evidence type="ECO:0000256" key="20">
    <source>
        <dbReference type="ARBA" id="ARBA00047332"/>
    </source>
</evidence>
<dbReference type="GO" id="GO:0030430">
    <property type="term" value="C:host cell cytoplasm"/>
    <property type="evidence" value="ECO:0007669"/>
    <property type="project" value="UniProtKB-SubCell"/>
</dbReference>
<keyword evidence="11" id="KW-0946">Virion</keyword>
<dbReference type="GeneID" id="40524782"/>
<evidence type="ECO:0000313" key="25">
    <source>
        <dbReference type="Proteomes" id="UP000232980"/>
    </source>
</evidence>
<keyword evidence="15" id="KW-0511">Multifunctional enzyme</keyword>
<keyword evidence="25" id="KW-1185">Reference proteome</keyword>
<dbReference type="EMBL" id="JF311402">
    <property type="protein sequence ID" value="AEA49879.1"/>
    <property type="molecule type" value="Viral_cRNA"/>
</dbReference>
<dbReference type="Proteomes" id="UP000232980">
    <property type="component" value="Segment"/>
</dbReference>
<accession>F2YLA9</accession>
<evidence type="ECO:0000256" key="18">
    <source>
        <dbReference type="ARBA" id="ARBA00030436"/>
    </source>
</evidence>
<evidence type="ECO:0000256" key="13">
    <source>
        <dbReference type="ARBA" id="ARBA00023042"/>
    </source>
</evidence>
<dbReference type="PROSITE" id="PS50526">
    <property type="entry name" value="RDRP_SSRNA_NEG_NONSEG"/>
    <property type="match status" value="1"/>
</dbReference>
<comment type="catalytic activity">
    <reaction evidence="21">
        <text>a 5'-end (5'-triphosphoguanosine)-adenylyl-adenylyl-cytidylyl-adenosine in mRNA + 2 S-adenosyl-L-methionine = a 5'-end (N(7)-methyl 5'-triphosphoguanosine)-(2'-O-methyladenylyl)-adenylyl-cytidylyl-adenosine in mRNA + 2 S-adenosyl-L-homocysteine + H(+)</text>
        <dbReference type="Rhea" id="RHEA:65376"/>
        <dbReference type="Rhea" id="RHEA-COMP:16797"/>
        <dbReference type="Rhea" id="RHEA-COMP:16798"/>
        <dbReference type="ChEBI" id="CHEBI:15378"/>
        <dbReference type="ChEBI" id="CHEBI:57856"/>
        <dbReference type="ChEBI" id="CHEBI:59789"/>
        <dbReference type="ChEBI" id="CHEBI:156483"/>
        <dbReference type="ChEBI" id="CHEBI:156484"/>
        <dbReference type="EC" id="2.1.1.375"/>
    </reaction>
</comment>
<comment type="catalytic activity">
    <reaction evidence="20">
        <text>a 5'-end (5'-triphosphoguanosine)-adenylyl-adenylyl-cytidylyl-adenosine in mRNA + S-adenosyl-L-methionine = a 5'-end (5'-triphosphoguanosine)-(2'-O-methyladenylyl)-adenylyl-cytidylyl-adenosine in mRNA + S-adenosyl-L-homocysteine + H(+)</text>
        <dbReference type="Rhea" id="RHEA:65380"/>
        <dbReference type="Rhea" id="RHEA-COMP:16797"/>
        <dbReference type="Rhea" id="RHEA-COMP:16801"/>
        <dbReference type="ChEBI" id="CHEBI:15378"/>
        <dbReference type="ChEBI" id="CHEBI:57856"/>
        <dbReference type="ChEBI" id="CHEBI:59789"/>
        <dbReference type="ChEBI" id="CHEBI:156482"/>
        <dbReference type="ChEBI" id="CHEBI:156484"/>
    </reaction>
</comment>